<dbReference type="Gene3D" id="1.10.287.110">
    <property type="entry name" value="DnaJ domain"/>
    <property type="match status" value="1"/>
</dbReference>
<dbReference type="Proteomes" id="UP000199611">
    <property type="component" value="Unassembled WGS sequence"/>
</dbReference>
<dbReference type="InterPro" id="IPR036869">
    <property type="entry name" value="J_dom_sf"/>
</dbReference>
<dbReference type="EMBL" id="FOUU01000013">
    <property type="protein sequence ID" value="SFN07592.1"/>
    <property type="molecule type" value="Genomic_DNA"/>
</dbReference>
<evidence type="ECO:0000313" key="3">
    <source>
        <dbReference type="EMBL" id="SFN07592.1"/>
    </source>
</evidence>
<dbReference type="CDD" id="cd06257">
    <property type="entry name" value="DnaJ"/>
    <property type="match status" value="1"/>
</dbReference>
<evidence type="ECO:0000259" key="2">
    <source>
        <dbReference type="PROSITE" id="PS50076"/>
    </source>
</evidence>
<proteinExistence type="predicted"/>
<protein>
    <submittedName>
        <fullName evidence="3">DnaJ domain-containing protein</fullName>
    </submittedName>
</protein>
<dbReference type="PROSITE" id="PS50076">
    <property type="entry name" value="DNAJ_2"/>
    <property type="match status" value="1"/>
</dbReference>
<dbReference type="AlphaFoldDB" id="A0A1I4W288"/>
<evidence type="ECO:0000313" key="4">
    <source>
        <dbReference type="Proteomes" id="UP000199611"/>
    </source>
</evidence>
<name>A0A1I4W288_9BACT</name>
<dbReference type="SMART" id="SM00271">
    <property type="entry name" value="DnaJ"/>
    <property type="match status" value="1"/>
</dbReference>
<dbReference type="PANTHER" id="PTHR44145:SF3">
    <property type="entry name" value="DNAJ HOMOLOG SUBFAMILY A MEMBER 3, MITOCHONDRIAL"/>
    <property type="match status" value="1"/>
</dbReference>
<organism evidence="3 4">
    <name type="scientific">Thermodesulforhabdus norvegica</name>
    <dbReference type="NCBI Taxonomy" id="39841"/>
    <lineage>
        <taxon>Bacteria</taxon>
        <taxon>Pseudomonadati</taxon>
        <taxon>Thermodesulfobacteriota</taxon>
        <taxon>Syntrophobacteria</taxon>
        <taxon>Syntrophobacterales</taxon>
        <taxon>Thermodesulforhabdaceae</taxon>
        <taxon>Thermodesulforhabdus</taxon>
    </lineage>
</organism>
<evidence type="ECO:0000256" key="1">
    <source>
        <dbReference type="ARBA" id="ARBA00023186"/>
    </source>
</evidence>
<keyword evidence="1" id="KW-0143">Chaperone</keyword>
<accession>A0A1I4W288</accession>
<dbReference type="PANTHER" id="PTHR44145">
    <property type="entry name" value="DNAJ HOMOLOG SUBFAMILY A MEMBER 3, MITOCHONDRIAL"/>
    <property type="match status" value="1"/>
</dbReference>
<dbReference type="InterPro" id="IPR001623">
    <property type="entry name" value="DnaJ_domain"/>
</dbReference>
<reference evidence="3 4" key="1">
    <citation type="submission" date="2016-10" db="EMBL/GenBank/DDBJ databases">
        <authorList>
            <person name="de Groot N.N."/>
        </authorList>
    </citation>
    <scope>NUCLEOTIDE SEQUENCE [LARGE SCALE GENOMIC DNA]</scope>
    <source>
        <strain evidence="3 4">DSM 9990</strain>
    </source>
</reference>
<dbReference type="SUPFAM" id="SSF46565">
    <property type="entry name" value="Chaperone J-domain"/>
    <property type="match status" value="1"/>
</dbReference>
<dbReference type="RefSeq" id="WP_245735375.1">
    <property type="nucleotide sequence ID" value="NZ_FOUU01000013.1"/>
</dbReference>
<keyword evidence="4" id="KW-1185">Reference proteome</keyword>
<dbReference type="Pfam" id="PF00226">
    <property type="entry name" value="DnaJ"/>
    <property type="match status" value="1"/>
</dbReference>
<dbReference type="STRING" id="39841.SAMN05660836_02566"/>
<gene>
    <name evidence="3" type="ORF">SAMN05660836_02566</name>
</gene>
<feature type="domain" description="J" evidence="2">
    <location>
        <begin position="12"/>
        <end position="75"/>
    </location>
</feature>
<sequence length="199" mass="22680">MPYLFQSGIMKDYYKILNVPEDASPETIHDAYRKAAKMYHPDVAETGNHEKFLEIREAYEVLSDPERRRRYDIMRGSTVVGGRSTRSGVRPPVGYPVIRAELILTPREAYYGGLFTVDVPFATACPWCGGGMWHSWFCDLCGGSGSIVDVFPVDVKVPPRVLPGTVILKDLEIPGTGRIRMEFFCRIRWARSPWRRCVF</sequence>
<dbReference type="PRINTS" id="PR00625">
    <property type="entry name" value="JDOMAIN"/>
</dbReference>
<dbReference type="InterPro" id="IPR051938">
    <property type="entry name" value="Apopto_cytoskel_mod"/>
</dbReference>